<keyword evidence="1" id="KW-0472">Membrane</keyword>
<organism evidence="2 3">
    <name type="scientific">Lactiplantibacillus plajomi</name>
    <dbReference type="NCBI Taxonomy" id="1457217"/>
    <lineage>
        <taxon>Bacteria</taxon>
        <taxon>Bacillati</taxon>
        <taxon>Bacillota</taxon>
        <taxon>Bacilli</taxon>
        <taxon>Lactobacillales</taxon>
        <taxon>Lactobacillaceae</taxon>
        <taxon>Lactiplantibacillus</taxon>
    </lineage>
</organism>
<feature type="transmembrane region" description="Helical" evidence="1">
    <location>
        <begin position="36"/>
        <end position="54"/>
    </location>
</feature>
<evidence type="ECO:0000313" key="2">
    <source>
        <dbReference type="EMBL" id="MFC0423306.1"/>
    </source>
</evidence>
<evidence type="ECO:0000313" key="3">
    <source>
        <dbReference type="Proteomes" id="UP001589855"/>
    </source>
</evidence>
<comment type="caution">
    <text evidence="2">The sequence shown here is derived from an EMBL/GenBank/DDBJ whole genome shotgun (WGS) entry which is preliminary data.</text>
</comment>
<accession>A0ABV6K1H8</accession>
<feature type="transmembrane region" description="Helical" evidence="1">
    <location>
        <begin position="252"/>
        <end position="271"/>
    </location>
</feature>
<keyword evidence="1" id="KW-1133">Transmembrane helix</keyword>
<feature type="transmembrane region" description="Helical" evidence="1">
    <location>
        <begin position="61"/>
        <end position="79"/>
    </location>
</feature>
<dbReference type="RefSeq" id="WP_137644664.1">
    <property type="nucleotide sequence ID" value="NZ_BAABRM010000007.1"/>
</dbReference>
<reference evidence="2 3" key="1">
    <citation type="submission" date="2024-09" db="EMBL/GenBank/DDBJ databases">
        <authorList>
            <person name="Sun Q."/>
            <person name="Mori K."/>
        </authorList>
    </citation>
    <scope>NUCLEOTIDE SEQUENCE [LARGE SCALE GENOMIC DNA]</scope>
    <source>
        <strain evidence="2 3">TBRC 4575</strain>
    </source>
</reference>
<protein>
    <submittedName>
        <fullName evidence="2">HPP family protein</fullName>
    </submittedName>
</protein>
<dbReference type="Proteomes" id="UP001589855">
    <property type="component" value="Unassembled WGS sequence"/>
</dbReference>
<keyword evidence="3" id="KW-1185">Reference proteome</keyword>
<keyword evidence="1" id="KW-0812">Transmembrane</keyword>
<feature type="transmembrane region" description="Helical" evidence="1">
    <location>
        <begin position="218"/>
        <end position="245"/>
    </location>
</feature>
<proteinExistence type="predicted"/>
<sequence length="285" mass="30968">MVGVATLFQDTELILPEIGALTAGTWLYRKPTWIQQPFKLFLVPSGTAVIGFFINKMAWSYPLKVAVGVALMLGLMKVLRSNLAPAFATGLLPIIINATHWSFIVAIFFWTLSLMTGVFLINHRNGKPVMNKQTIKPLQMLGFGALVATWVVMVWLLGQPQMAAIPPVIVVLFEAIQSPTYSTKLAGKQWVALVGAASLGVGIHWLTASWLLTTVIALPLVCVLLAVLKLRLPAAYAFPLLALVLPTNMETTLPIAAAGSATLFLGGLLLYRTLVDWLIPAMIHE</sequence>
<gene>
    <name evidence="2" type="ORF">ACFFGS_04110</name>
</gene>
<dbReference type="EMBL" id="JBHLUK010000024">
    <property type="protein sequence ID" value="MFC0423306.1"/>
    <property type="molecule type" value="Genomic_DNA"/>
</dbReference>
<name>A0ABV6K1H8_9LACO</name>
<feature type="transmembrane region" description="Helical" evidence="1">
    <location>
        <begin position="99"/>
        <end position="121"/>
    </location>
</feature>
<feature type="transmembrane region" description="Helical" evidence="1">
    <location>
        <begin position="190"/>
        <end position="212"/>
    </location>
</feature>
<evidence type="ECO:0000256" key="1">
    <source>
        <dbReference type="SAM" id="Phobius"/>
    </source>
</evidence>
<feature type="transmembrane region" description="Helical" evidence="1">
    <location>
        <begin position="141"/>
        <end position="158"/>
    </location>
</feature>